<dbReference type="PATRIC" id="fig|1806891.3.peg.97"/>
<dbReference type="Pfam" id="PF00497">
    <property type="entry name" value="SBP_bac_3"/>
    <property type="match status" value="1"/>
</dbReference>
<dbReference type="Proteomes" id="UP000078162">
    <property type="component" value="Chromosome"/>
</dbReference>
<dbReference type="PANTHER" id="PTHR35936:SF17">
    <property type="entry name" value="ARGININE-BINDING EXTRACELLULAR PROTEIN ARTP"/>
    <property type="match status" value="1"/>
</dbReference>
<dbReference type="EMBL" id="CP014639">
    <property type="protein sequence ID" value="ANH78273.1"/>
    <property type="molecule type" value="Genomic_DNA"/>
</dbReference>
<dbReference type="KEGG" id="csaz:Cs308_0102"/>
<dbReference type="Gene3D" id="3.40.190.10">
    <property type="entry name" value="Periplasmic binding protein-like II"/>
    <property type="match status" value="2"/>
</dbReference>
<dbReference type="PROSITE" id="PS51257">
    <property type="entry name" value="PROKAR_LIPOPROTEIN"/>
    <property type="match status" value="1"/>
</dbReference>
<evidence type="ECO:0000259" key="2">
    <source>
        <dbReference type="SMART" id="SM00062"/>
    </source>
</evidence>
<organism evidence="3 4">
    <name type="scientific">Candidatus Chlamydia sanziniae</name>
    <dbReference type="NCBI Taxonomy" id="1806891"/>
    <lineage>
        <taxon>Bacteria</taxon>
        <taxon>Pseudomonadati</taxon>
        <taxon>Chlamydiota</taxon>
        <taxon>Chlamydiia</taxon>
        <taxon>Chlamydiales</taxon>
        <taxon>Chlamydiaceae</taxon>
        <taxon>Chlamydia/Chlamydophila group</taxon>
        <taxon>Chlamydia</taxon>
    </lineage>
</organism>
<evidence type="ECO:0000256" key="1">
    <source>
        <dbReference type="ARBA" id="ARBA00022729"/>
    </source>
</evidence>
<dbReference type="SMART" id="SM00062">
    <property type="entry name" value="PBPb"/>
    <property type="match status" value="1"/>
</dbReference>
<dbReference type="RefSeq" id="WP_066481314.1">
    <property type="nucleotide sequence ID" value="NZ_CP014639.1"/>
</dbReference>
<dbReference type="STRING" id="1806891.Cs308_0102"/>
<name>A0A1A9HVZ5_9CHLA</name>
<evidence type="ECO:0000313" key="3">
    <source>
        <dbReference type="EMBL" id="ANH78273.1"/>
    </source>
</evidence>
<keyword evidence="4" id="KW-1185">Reference proteome</keyword>
<accession>A0A1A9HVZ5</accession>
<keyword evidence="1" id="KW-0732">Signal</keyword>
<dbReference type="OrthoDB" id="9774451at2"/>
<feature type="domain" description="Solute-binding protein family 3/N-terminal" evidence="2">
    <location>
        <begin position="32"/>
        <end position="253"/>
    </location>
</feature>
<dbReference type="SUPFAM" id="SSF53850">
    <property type="entry name" value="Periplasmic binding protein-like II"/>
    <property type="match status" value="1"/>
</dbReference>
<dbReference type="InterPro" id="IPR001638">
    <property type="entry name" value="Solute-binding_3/MltF_N"/>
</dbReference>
<dbReference type="AlphaFoldDB" id="A0A1A9HVZ5"/>
<protein>
    <submittedName>
        <fullName evidence="3">Arginine Periplasmic Binding Protein</fullName>
    </submittedName>
</protein>
<dbReference type="PANTHER" id="PTHR35936">
    <property type="entry name" value="MEMBRANE-BOUND LYTIC MUREIN TRANSGLYCOSYLASE F"/>
    <property type="match status" value="1"/>
</dbReference>
<reference evidence="4" key="1">
    <citation type="submission" date="2016-03" db="EMBL/GenBank/DDBJ databases">
        <title>Culture-independent genomics supports pathogen discovery for uncultivable bacteria within the genus Chlamydia.</title>
        <authorList>
            <person name="Taylor-Brown A."/>
            <person name="Bachmann N.L."/>
            <person name="Borel N."/>
            <person name="Polkinghorne A."/>
        </authorList>
    </citation>
    <scope>NUCLEOTIDE SEQUENCE [LARGE SCALE GENOMIC DNA]</scope>
    <source>
        <strain evidence="4">2742-308</strain>
    </source>
</reference>
<sequence>MLKSSVFFLGVFVVIVLLGLAGCQSTLDRDSTWIVGTNATYPPFEYVDNRGEIIGFDVDLAKALSQKLGKQLKVREFAFDALILNLKKHRVDAILAGMSITPPRKKEILMIPYYGDQVRQLLLISGSQAEILPLSQYSSIAVQTGTFQEGYLLSQPEICVRSFDSTVEVLMEVRYGKSPIAVLEPSIGAVVLTEFPDLYFTALDLPEEHWALGYGIGIAKDCPEEAKVIQEALLELKTEGVLQALAAKWQLSPMS</sequence>
<evidence type="ECO:0000313" key="4">
    <source>
        <dbReference type="Proteomes" id="UP000078162"/>
    </source>
</evidence>
<proteinExistence type="predicted"/>
<gene>
    <name evidence="3" type="ORF">Cs308_0102</name>
</gene>